<dbReference type="AlphaFoldDB" id="A0A919E451"/>
<evidence type="ECO:0000313" key="2">
    <source>
        <dbReference type="Proteomes" id="UP000641386"/>
    </source>
</evidence>
<accession>A0A919E451</accession>
<gene>
    <name evidence="1" type="ORF">GCM10014715_79710</name>
</gene>
<dbReference type="Pfam" id="PF19692">
    <property type="entry name" value="DUF6193"/>
    <property type="match status" value="1"/>
</dbReference>
<sequence>MIAGFNLIGTLGDGRYYVEGPSRTSARIAETDSAHAAVAMVVNRLPSHCGPAFIGNAEELAAYERSRDNR</sequence>
<dbReference type="Proteomes" id="UP000641386">
    <property type="component" value="Unassembled WGS sequence"/>
</dbReference>
<protein>
    <submittedName>
        <fullName evidence="1">Uncharacterized protein</fullName>
    </submittedName>
</protein>
<keyword evidence="2" id="KW-1185">Reference proteome</keyword>
<dbReference type="RefSeq" id="WP_373311411.1">
    <property type="nucleotide sequence ID" value="NZ_BNBC01000061.1"/>
</dbReference>
<reference evidence="1" key="1">
    <citation type="journal article" date="2014" name="Int. J. Syst. Evol. Microbiol.">
        <title>Complete genome sequence of Corynebacterium casei LMG S-19264T (=DSM 44701T), isolated from a smear-ripened cheese.</title>
        <authorList>
            <consortium name="US DOE Joint Genome Institute (JGI-PGF)"/>
            <person name="Walter F."/>
            <person name="Albersmeier A."/>
            <person name="Kalinowski J."/>
            <person name="Ruckert C."/>
        </authorList>
    </citation>
    <scope>NUCLEOTIDE SEQUENCE</scope>
    <source>
        <strain evidence="1">JCM 3302</strain>
    </source>
</reference>
<proteinExistence type="predicted"/>
<dbReference type="EMBL" id="BNBC01000061">
    <property type="protein sequence ID" value="GHF12025.1"/>
    <property type="molecule type" value="Genomic_DNA"/>
</dbReference>
<organism evidence="1 2">
    <name type="scientific">Streptomyces spiralis</name>
    <dbReference type="NCBI Taxonomy" id="66376"/>
    <lineage>
        <taxon>Bacteria</taxon>
        <taxon>Bacillati</taxon>
        <taxon>Actinomycetota</taxon>
        <taxon>Actinomycetes</taxon>
        <taxon>Kitasatosporales</taxon>
        <taxon>Streptomycetaceae</taxon>
        <taxon>Streptomyces</taxon>
    </lineage>
</organism>
<dbReference type="InterPro" id="IPR045682">
    <property type="entry name" value="DUF6193"/>
</dbReference>
<name>A0A919E451_9ACTN</name>
<evidence type="ECO:0000313" key="1">
    <source>
        <dbReference type="EMBL" id="GHF12025.1"/>
    </source>
</evidence>
<comment type="caution">
    <text evidence="1">The sequence shown here is derived from an EMBL/GenBank/DDBJ whole genome shotgun (WGS) entry which is preliminary data.</text>
</comment>
<reference evidence="1" key="2">
    <citation type="submission" date="2020-09" db="EMBL/GenBank/DDBJ databases">
        <authorList>
            <person name="Sun Q."/>
            <person name="Ohkuma M."/>
        </authorList>
    </citation>
    <scope>NUCLEOTIDE SEQUENCE</scope>
    <source>
        <strain evidence="1">JCM 3302</strain>
    </source>
</reference>